<organism evidence="2 3">
    <name type="scientific">Necator americanus</name>
    <name type="common">Human hookworm</name>
    <dbReference type="NCBI Taxonomy" id="51031"/>
    <lineage>
        <taxon>Eukaryota</taxon>
        <taxon>Metazoa</taxon>
        <taxon>Ecdysozoa</taxon>
        <taxon>Nematoda</taxon>
        <taxon>Chromadorea</taxon>
        <taxon>Rhabditida</taxon>
        <taxon>Rhabditina</taxon>
        <taxon>Rhabditomorpha</taxon>
        <taxon>Strongyloidea</taxon>
        <taxon>Ancylostomatidae</taxon>
        <taxon>Bunostominae</taxon>
        <taxon>Necator</taxon>
    </lineage>
</organism>
<sequence length="131" mass="13962">MHFGIGATAATSAADWARAALASGLSSAGSLASQAETPTAKTSPGHDAPTQSKTASFSTLSNRKQASLASVIFLSVLAIQWEQQHNLPLKSPLEHVRILRPAILCFHRVSRNRVTAGTMLEKRKENEVSNV</sequence>
<proteinExistence type="predicted"/>
<name>A0ABR1E1Y7_NECAM</name>
<accession>A0ABR1E1Y7</accession>
<gene>
    <name evidence="2" type="primary">Necator_chrV.g19665</name>
    <name evidence="2" type="ORF">RB195_014873</name>
</gene>
<dbReference type="Proteomes" id="UP001303046">
    <property type="component" value="Unassembled WGS sequence"/>
</dbReference>
<comment type="caution">
    <text evidence="2">The sequence shown here is derived from an EMBL/GenBank/DDBJ whole genome shotgun (WGS) entry which is preliminary data.</text>
</comment>
<evidence type="ECO:0000256" key="1">
    <source>
        <dbReference type="SAM" id="MobiDB-lite"/>
    </source>
</evidence>
<protein>
    <submittedName>
        <fullName evidence="2">Uncharacterized protein</fullName>
    </submittedName>
</protein>
<evidence type="ECO:0000313" key="3">
    <source>
        <dbReference type="Proteomes" id="UP001303046"/>
    </source>
</evidence>
<dbReference type="EMBL" id="JAVFWL010000005">
    <property type="protein sequence ID" value="KAK6756702.1"/>
    <property type="molecule type" value="Genomic_DNA"/>
</dbReference>
<keyword evidence="3" id="KW-1185">Reference proteome</keyword>
<feature type="compositionally biased region" description="Polar residues" evidence="1">
    <location>
        <begin position="49"/>
        <end position="59"/>
    </location>
</feature>
<feature type="region of interest" description="Disordered" evidence="1">
    <location>
        <begin position="32"/>
        <end position="59"/>
    </location>
</feature>
<reference evidence="2 3" key="1">
    <citation type="submission" date="2023-08" db="EMBL/GenBank/DDBJ databases">
        <title>A Necator americanus chromosomal reference genome.</title>
        <authorList>
            <person name="Ilik V."/>
            <person name="Petrzelkova K.J."/>
            <person name="Pardy F."/>
            <person name="Fuh T."/>
            <person name="Niatou-Singa F.S."/>
            <person name="Gouil Q."/>
            <person name="Baker L."/>
            <person name="Ritchie M.E."/>
            <person name="Jex A.R."/>
            <person name="Gazzola D."/>
            <person name="Li H."/>
            <person name="Toshio Fujiwara R."/>
            <person name="Zhan B."/>
            <person name="Aroian R.V."/>
            <person name="Pafco B."/>
            <person name="Schwarz E.M."/>
        </authorList>
    </citation>
    <scope>NUCLEOTIDE SEQUENCE [LARGE SCALE GENOMIC DNA]</scope>
    <source>
        <strain evidence="2 3">Aroian</strain>
        <tissue evidence="2">Whole animal</tissue>
    </source>
</reference>
<evidence type="ECO:0000313" key="2">
    <source>
        <dbReference type="EMBL" id="KAK6756702.1"/>
    </source>
</evidence>